<accession>A0ABU2H4Z4</accession>
<evidence type="ECO:0000256" key="3">
    <source>
        <dbReference type="ARBA" id="ARBA00022692"/>
    </source>
</evidence>
<evidence type="ECO:0000256" key="6">
    <source>
        <dbReference type="ARBA" id="ARBA00023303"/>
    </source>
</evidence>
<name>A0ABU2H4Z4_9ACTN</name>
<comment type="caution">
    <text evidence="12">The sequence shown here is derived from an EMBL/GenBank/DDBJ whole genome shotgun (WGS) entry which is preliminary data.</text>
</comment>
<keyword evidence="10" id="KW-0406">Ion transport</keyword>
<keyword evidence="13" id="KW-1185">Reference proteome</keyword>
<feature type="binding site" evidence="10">
    <location>
        <position position="115"/>
    </location>
    <ligand>
        <name>Na(+)</name>
        <dbReference type="ChEBI" id="CHEBI:29101"/>
        <note>structural</note>
    </ligand>
</feature>
<evidence type="ECO:0000313" key="13">
    <source>
        <dbReference type="Proteomes" id="UP001250214"/>
    </source>
</evidence>
<dbReference type="Pfam" id="PF02537">
    <property type="entry name" value="CRCB"/>
    <property type="match status" value="1"/>
</dbReference>
<evidence type="ECO:0000256" key="1">
    <source>
        <dbReference type="ARBA" id="ARBA00004651"/>
    </source>
</evidence>
<keyword evidence="6 10" id="KW-0407">Ion channel</keyword>
<keyword evidence="5 10" id="KW-0472">Membrane</keyword>
<evidence type="ECO:0000256" key="7">
    <source>
        <dbReference type="ARBA" id="ARBA00035120"/>
    </source>
</evidence>
<keyword evidence="10" id="KW-0479">Metal-binding</keyword>
<comment type="activity regulation">
    <text evidence="10">Na(+) is not transported, but it plays an essential structural role and its presence is essential for fluoride channel function.</text>
</comment>
<dbReference type="InterPro" id="IPR003691">
    <property type="entry name" value="FluC"/>
</dbReference>
<gene>
    <name evidence="10" type="primary">fluC</name>
    <name evidence="10" type="synonym">crcB</name>
    <name evidence="12" type="ORF">RIF23_07125</name>
</gene>
<dbReference type="RefSeq" id="WP_310911606.1">
    <property type="nucleotide sequence ID" value="NZ_JAVLVT010000003.1"/>
</dbReference>
<evidence type="ECO:0000256" key="2">
    <source>
        <dbReference type="ARBA" id="ARBA00022475"/>
    </source>
</evidence>
<dbReference type="EMBL" id="JAVLVT010000003">
    <property type="protein sequence ID" value="MDS1270062.1"/>
    <property type="molecule type" value="Genomic_DNA"/>
</dbReference>
<feature type="transmembrane region" description="Helical" evidence="10">
    <location>
        <begin position="42"/>
        <end position="61"/>
    </location>
</feature>
<dbReference type="Proteomes" id="UP001250214">
    <property type="component" value="Unassembled WGS sequence"/>
</dbReference>
<dbReference type="PANTHER" id="PTHR28259:SF1">
    <property type="entry name" value="FLUORIDE EXPORT PROTEIN 1-RELATED"/>
    <property type="match status" value="1"/>
</dbReference>
<evidence type="ECO:0000256" key="4">
    <source>
        <dbReference type="ARBA" id="ARBA00022989"/>
    </source>
</evidence>
<keyword evidence="10" id="KW-0813">Transport</keyword>
<keyword evidence="3 10" id="KW-0812">Transmembrane</keyword>
<feature type="transmembrane region" description="Helical" evidence="10">
    <location>
        <begin position="138"/>
        <end position="162"/>
    </location>
</feature>
<evidence type="ECO:0000256" key="8">
    <source>
        <dbReference type="ARBA" id="ARBA00035585"/>
    </source>
</evidence>
<keyword evidence="2 10" id="KW-1003">Cell membrane</keyword>
<keyword evidence="4 10" id="KW-1133">Transmembrane helix</keyword>
<comment type="function">
    <text evidence="9 10">Fluoride-specific ion channel. Important for reducing fluoride concentration in the cell, thus reducing its toxicity.</text>
</comment>
<evidence type="ECO:0000256" key="11">
    <source>
        <dbReference type="SAM" id="MobiDB-lite"/>
    </source>
</evidence>
<proteinExistence type="inferred from homology"/>
<evidence type="ECO:0000256" key="5">
    <source>
        <dbReference type="ARBA" id="ARBA00023136"/>
    </source>
</evidence>
<protein>
    <recommendedName>
        <fullName evidence="10">Fluoride-specific ion channel FluC</fullName>
    </recommendedName>
</protein>
<sequence>MSHRDPNRPGVPENGPRPQEPIDSDVDLHIPQHVRELRRTPGAVLAAIAVGGACGAVARHGMDVWFSRDPGDFAWATFLVNLSGCLLIGVLMVVVTQVVPHSRLLRPFLGVGLLGGYTTFSTHIVDAQLMLTAAEPDAAGALLFLAANVVGGLAAAWIGVALTERVLRRPIAAVAARQRGGQT</sequence>
<dbReference type="PANTHER" id="PTHR28259">
    <property type="entry name" value="FLUORIDE EXPORT PROTEIN 1-RELATED"/>
    <property type="match status" value="1"/>
</dbReference>
<evidence type="ECO:0000313" key="12">
    <source>
        <dbReference type="EMBL" id="MDS1270062.1"/>
    </source>
</evidence>
<feature type="binding site" evidence="10">
    <location>
        <position position="118"/>
    </location>
    <ligand>
        <name>Na(+)</name>
        <dbReference type="ChEBI" id="CHEBI:29101"/>
        <note>structural</note>
    </ligand>
</feature>
<evidence type="ECO:0000256" key="9">
    <source>
        <dbReference type="ARBA" id="ARBA00049940"/>
    </source>
</evidence>
<comment type="similarity">
    <text evidence="7 10">Belongs to the fluoride channel Fluc/FEX (TC 1.A.43) family.</text>
</comment>
<evidence type="ECO:0000256" key="10">
    <source>
        <dbReference type="HAMAP-Rule" id="MF_00454"/>
    </source>
</evidence>
<comment type="catalytic activity">
    <reaction evidence="8">
        <text>fluoride(in) = fluoride(out)</text>
        <dbReference type="Rhea" id="RHEA:76159"/>
        <dbReference type="ChEBI" id="CHEBI:17051"/>
    </reaction>
    <physiologicalReaction direction="left-to-right" evidence="8">
        <dbReference type="Rhea" id="RHEA:76160"/>
    </physiologicalReaction>
</comment>
<organism evidence="12 13">
    <name type="scientific">Lipingzhangella rawalii</name>
    <dbReference type="NCBI Taxonomy" id="2055835"/>
    <lineage>
        <taxon>Bacteria</taxon>
        <taxon>Bacillati</taxon>
        <taxon>Actinomycetota</taxon>
        <taxon>Actinomycetes</taxon>
        <taxon>Streptosporangiales</taxon>
        <taxon>Nocardiopsidaceae</taxon>
        <taxon>Lipingzhangella</taxon>
    </lineage>
</organism>
<comment type="subcellular location">
    <subcellularLocation>
        <location evidence="1 10">Cell membrane</location>
        <topology evidence="1 10">Multi-pass membrane protein</topology>
    </subcellularLocation>
</comment>
<feature type="region of interest" description="Disordered" evidence="11">
    <location>
        <begin position="1"/>
        <end position="24"/>
    </location>
</feature>
<feature type="transmembrane region" description="Helical" evidence="10">
    <location>
        <begin position="107"/>
        <end position="126"/>
    </location>
</feature>
<keyword evidence="10" id="KW-0915">Sodium</keyword>
<dbReference type="HAMAP" id="MF_00454">
    <property type="entry name" value="FluC"/>
    <property type="match status" value="1"/>
</dbReference>
<reference evidence="13" key="1">
    <citation type="submission" date="2023-07" db="EMBL/GenBank/DDBJ databases">
        <title>Novel species in the genus Lipingzhangella isolated from Sambhar Salt Lake.</title>
        <authorList>
            <person name="Jiya N."/>
            <person name="Kajale S."/>
            <person name="Sharma A."/>
        </authorList>
    </citation>
    <scope>NUCLEOTIDE SEQUENCE [LARGE SCALE GENOMIC DNA]</scope>
    <source>
        <strain evidence="13">LS1_29</strain>
    </source>
</reference>
<feature type="transmembrane region" description="Helical" evidence="10">
    <location>
        <begin position="73"/>
        <end position="95"/>
    </location>
</feature>